<dbReference type="InterPro" id="IPR040051">
    <property type="entry name" value="SECISBP2"/>
</dbReference>
<dbReference type="InterPro" id="IPR029064">
    <property type="entry name" value="Ribosomal_eL30-like_sf"/>
</dbReference>
<evidence type="ECO:0000313" key="3">
    <source>
        <dbReference type="Ensembl" id="ENSECRP00000021120.1"/>
    </source>
</evidence>
<organism evidence="3 4">
    <name type="scientific">Erpetoichthys calabaricus</name>
    <name type="common">Rope fish</name>
    <name type="synonym">Calamoichthys calabaricus</name>
    <dbReference type="NCBI Taxonomy" id="27687"/>
    <lineage>
        <taxon>Eukaryota</taxon>
        <taxon>Metazoa</taxon>
        <taxon>Chordata</taxon>
        <taxon>Craniata</taxon>
        <taxon>Vertebrata</taxon>
        <taxon>Euteleostomi</taxon>
        <taxon>Actinopterygii</taxon>
        <taxon>Polypteriformes</taxon>
        <taxon>Polypteridae</taxon>
        <taxon>Erpetoichthys</taxon>
    </lineage>
</organism>
<dbReference type="Pfam" id="PF01248">
    <property type="entry name" value="Ribosomal_L7Ae"/>
    <property type="match status" value="1"/>
</dbReference>
<reference evidence="3" key="1">
    <citation type="submission" date="2021-06" db="EMBL/GenBank/DDBJ databases">
        <authorList>
            <consortium name="Wellcome Sanger Institute Data Sharing"/>
        </authorList>
    </citation>
    <scope>NUCLEOTIDE SEQUENCE [LARGE SCALE GENOMIC DNA]</scope>
</reference>
<evidence type="ECO:0000313" key="4">
    <source>
        <dbReference type="Proteomes" id="UP000694620"/>
    </source>
</evidence>
<dbReference type="GO" id="GO:0005739">
    <property type="term" value="C:mitochondrion"/>
    <property type="evidence" value="ECO:0007669"/>
    <property type="project" value="TreeGrafter"/>
</dbReference>
<dbReference type="GO" id="GO:1990904">
    <property type="term" value="C:ribonucleoprotein complex"/>
    <property type="evidence" value="ECO:0007669"/>
    <property type="project" value="TreeGrafter"/>
</dbReference>
<feature type="compositionally biased region" description="Basic and acidic residues" evidence="1">
    <location>
        <begin position="403"/>
        <end position="414"/>
    </location>
</feature>
<dbReference type="Gene3D" id="3.30.1330.30">
    <property type="match status" value="1"/>
</dbReference>
<feature type="compositionally biased region" description="Acidic residues" evidence="1">
    <location>
        <begin position="740"/>
        <end position="750"/>
    </location>
</feature>
<keyword evidence="4" id="KW-1185">Reference proteome</keyword>
<evidence type="ECO:0000256" key="1">
    <source>
        <dbReference type="SAM" id="MobiDB-lite"/>
    </source>
</evidence>
<feature type="region of interest" description="Disordered" evidence="1">
    <location>
        <begin position="1"/>
        <end position="113"/>
    </location>
</feature>
<evidence type="ECO:0000259" key="2">
    <source>
        <dbReference type="Pfam" id="PF01248"/>
    </source>
</evidence>
<sequence>MDSETQGSKLSPDVKPFIPKGTAKGISFHSQDQNNKEENRRDESFRNFSSTFEKHSSESLTKAQSNRLSEPSLQNEGANPRKYENLSTEVKVAKEKKPRSLPAQTSQLKYESRIQWKKSNMRPASANLGSRRWKNTMENVPRQKDQPKHADTFEVSLKDFPELNTTNSQSPFNSLRQNPKQAWVTASLVTSTDEYCVTEPSSLVSSTGNVESEKKPNSFVPTCEPECGSLINKSTPEVQVSQKIFPDSVSVLSWASIASLPPKVMVKKESTAAISEKSQKQNIGTEGDIVNISKKKNRKKKKKTRESDISEACEENRVLVLDPPKFEDEEEFPDLSAAAAGNESKASKHHFSYSNMAKGQKESSVNKDSGSEAAALILNRPLQGKDQQKSKTTSNQNMFNVKEPIKAQKAEKTSGKKSKVPVQLDLGNVLAVLEQKQQAQKSKLDAKSVVLSVGGALPVMPKGPSIPKKHPRQVEQLPHNPLDSTSPLVKKGKQREVPKPKKSTPMKRIILKEREERKQRRLYEEQGIFFPAEDENDVSKDVCFDLPPEEETTETCLTEQCETKESSAPDSLTAASHPKIHSRRFREYCSQVLNKDVDECVISLLKELVRFQDRLYQKDPMKAKIKRRLVMGLREVLKHLKLKKVKCVIISPNCEKIQSKGGLDEALQTIISTCMEQSVPFVFALNRKALGHCVNKAVPVSVVGIFNYDGAQDYFHKMIDLSTKARQDYEEMISSLEKCEDEGLEGEENDQNQSVVEERSPAPLSDLDEPEYIKLWRRMLENDNNYETFNFEEYLASRTLNLNLTQSEDIVDS</sequence>
<gene>
    <name evidence="3" type="primary">SECISBP2</name>
</gene>
<proteinExistence type="predicted"/>
<dbReference type="GO" id="GO:0035368">
    <property type="term" value="F:selenocysteine insertion sequence binding"/>
    <property type="evidence" value="ECO:0007669"/>
    <property type="project" value="InterPro"/>
</dbReference>
<feature type="region of interest" description="Disordered" evidence="1">
    <location>
        <begin position="378"/>
        <end position="419"/>
    </location>
</feature>
<reference evidence="3" key="3">
    <citation type="submission" date="2025-09" db="UniProtKB">
        <authorList>
            <consortium name="Ensembl"/>
        </authorList>
    </citation>
    <scope>IDENTIFICATION</scope>
</reference>
<name>A0A8C4SS00_ERPCA</name>
<feature type="domain" description="Ribosomal protein eL8/eL30/eS12/Gadd45" evidence="2">
    <location>
        <begin position="619"/>
        <end position="713"/>
    </location>
</feature>
<feature type="compositionally biased region" description="Polar residues" evidence="1">
    <location>
        <begin position="58"/>
        <end position="77"/>
    </location>
</feature>
<dbReference type="PANTHER" id="PTHR13284">
    <property type="entry name" value="GH01354P"/>
    <property type="match status" value="1"/>
</dbReference>
<reference evidence="3" key="2">
    <citation type="submission" date="2025-08" db="UniProtKB">
        <authorList>
            <consortium name="Ensembl"/>
        </authorList>
    </citation>
    <scope>IDENTIFICATION</scope>
</reference>
<dbReference type="InterPro" id="IPR004038">
    <property type="entry name" value="Ribosomal_eL8/eL30/eS12/Gad45"/>
</dbReference>
<feature type="compositionally biased region" description="Polar residues" evidence="1">
    <location>
        <begin position="390"/>
        <end position="399"/>
    </location>
</feature>
<dbReference type="SUPFAM" id="SSF55315">
    <property type="entry name" value="L30e-like"/>
    <property type="match status" value="1"/>
</dbReference>
<feature type="region of interest" description="Disordered" evidence="1">
    <location>
        <begin position="740"/>
        <end position="766"/>
    </location>
</feature>
<dbReference type="FunFam" id="3.30.1330.30:FF:000004">
    <property type="entry name" value="selenocysteine insertion sequence-binding protein 2"/>
    <property type="match status" value="1"/>
</dbReference>
<dbReference type="GeneTree" id="ENSGT00490000043356"/>
<feature type="region of interest" description="Disordered" evidence="1">
    <location>
        <begin position="461"/>
        <end position="503"/>
    </location>
</feature>
<dbReference type="PANTHER" id="PTHR13284:SF9">
    <property type="entry name" value="SELENOCYSTEINE INSERTION SEQUENCE-BINDING PROTEIN 2"/>
    <property type="match status" value="1"/>
</dbReference>
<dbReference type="Proteomes" id="UP000694620">
    <property type="component" value="Chromosome 7"/>
</dbReference>
<dbReference type="AlphaFoldDB" id="A0A8C4SS00"/>
<feature type="compositionally biased region" description="Basic and acidic residues" evidence="1">
    <location>
        <begin position="34"/>
        <end position="45"/>
    </location>
</feature>
<protein>
    <submittedName>
        <fullName evidence="3">SECIS binding protein 2</fullName>
    </submittedName>
</protein>
<dbReference type="GO" id="GO:0043021">
    <property type="term" value="F:ribonucleoprotein complex binding"/>
    <property type="evidence" value="ECO:0007669"/>
    <property type="project" value="TreeGrafter"/>
</dbReference>
<dbReference type="GO" id="GO:0003730">
    <property type="term" value="F:mRNA 3'-UTR binding"/>
    <property type="evidence" value="ECO:0007669"/>
    <property type="project" value="TreeGrafter"/>
</dbReference>
<dbReference type="Ensembl" id="ENSECRT00000021576.1">
    <property type="protein sequence ID" value="ENSECRP00000021120.1"/>
    <property type="gene ID" value="ENSECRG00000014223.1"/>
</dbReference>
<dbReference type="GO" id="GO:0001514">
    <property type="term" value="P:selenocysteine incorporation"/>
    <property type="evidence" value="ECO:0007669"/>
    <property type="project" value="UniProtKB-ARBA"/>
</dbReference>
<accession>A0A8C4SS00</accession>